<evidence type="ECO:0000313" key="8">
    <source>
        <dbReference type="Proteomes" id="UP000263377"/>
    </source>
</evidence>
<dbReference type="NCBIfam" id="TIGR01840">
    <property type="entry name" value="esterase_phb"/>
    <property type="match status" value="1"/>
</dbReference>
<protein>
    <submittedName>
        <fullName evidence="7">Esterase</fullName>
    </submittedName>
</protein>
<keyword evidence="4" id="KW-0119">Carbohydrate metabolism</keyword>
<dbReference type="InterPro" id="IPR003961">
    <property type="entry name" value="FN3_dom"/>
</dbReference>
<dbReference type="PROSITE" id="PS50853">
    <property type="entry name" value="FN3"/>
    <property type="match status" value="1"/>
</dbReference>
<dbReference type="EMBL" id="QVIG01000001">
    <property type="protein sequence ID" value="RGD57800.1"/>
    <property type="molecule type" value="Genomic_DNA"/>
</dbReference>
<keyword evidence="2" id="KW-0378">Hydrolase</keyword>
<dbReference type="SUPFAM" id="SSF53474">
    <property type="entry name" value="alpha/beta-Hydrolases"/>
    <property type="match status" value="2"/>
</dbReference>
<reference evidence="7 8" key="1">
    <citation type="submission" date="2018-08" db="EMBL/GenBank/DDBJ databases">
        <title>Diversity &amp; Physiological Properties of Lignin-Decomposing Actinobacteria from Soil.</title>
        <authorList>
            <person name="Roh S.G."/>
            <person name="Kim S.B."/>
        </authorList>
    </citation>
    <scope>NUCLEOTIDE SEQUENCE [LARGE SCALE GENOMIC DNA]</scope>
    <source>
        <strain evidence="7 8">MMS17-GH009</strain>
    </source>
</reference>
<accession>A0A372ZQW5</accession>
<dbReference type="InterPro" id="IPR036116">
    <property type="entry name" value="FN3_sf"/>
</dbReference>
<evidence type="ECO:0000256" key="5">
    <source>
        <dbReference type="SAM" id="SignalP"/>
    </source>
</evidence>
<dbReference type="AlphaFoldDB" id="A0A372ZQW5"/>
<sequence length="493" mass="49442">MPLRPTAAALFTAAVLALGTAAPGAAAASDTVPTLPSAAATAAASGSFQQVTGFGTNPGNLAMYTYTPAGLPSGAPLVVALHGCVQSATDYYRSSGWTKFADQYGFAVVFPQTSSVNNSLSCFSWFDAGKAARGVGEARSVVEMVTKAESLYGSDARRVFVTGLSAGGGMAADLLADYPDVFAGGAIDSGLPAHCAATQAAASGCQNSDQGLTPAQWGDKVRATYPGYTGPWPRVAIWQGTADTVVRPVNATELRDQWTNVQGVGRQPTGTRSLPGGTTQELYADASGKPAVAVFTISGMGHGLAVHPGSGADQCGATGAYFLDTICSGYYTAQFWGLDGGSGPTNPGLPAPTGLTASATAGSIALGWQAVSGAASYQVFRNGGQVGTTTGTTFTDTGLAAGTTYGYTVAAVDGSGTVGARSAAVTATTPGGGAPQCFTASNYDQVLAGRATQSGGLTFALGSGQSMGLWNTFVTHTLKQTGPGFYMLADGQC</sequence>
<evidence type="ECO:0000256" key="2">
    <source>
        <dbReference type="ARBA" id="ARBA00022801"/>
    </source>
</evidence>
<dbReference type="Gene3D" id="2.60.40.10">
    <property type="entry name" value="Immunoglobulins"/>
    <property type="match status" value="1"/>
</dbReference>
<keyword evidence="1 5" id="KW-0732">Signal</keyword>
<proteinExistence type="predicted"/>
<dbReference type="InterPro" id="IPR010126">
    <property type="entry name" value="Esterase_phb"/>
</dbReference>
<name>A0A372ZQW5_9ACTN</name>
<evidence type="ECO:0000259" key="6">
    <source>
        <dbReference type="PROSITE" id="PS50853"/>
    </source>
</evidence>
<keyword evidence="4" id="KW-0624">Polysaccharide degradation</keyword>
<feature type="signal peptide" evidence="5">
    <location>
        <begin position="1"/>
        <end position="27"/>
    </location>
</feature>
<dbReference type="GO" id="GO:0005576">
    <property type="term" value="C:extracellular region"/>
    <property type="evidence" value="ECO:0007669"/>
    <property type="project" value="InterPro"/>
</dbReference>
<dbReference type="InterPro" id="IPR029058">
    <property type="entry name" value="AB_hydrolase_fold"/>
</dbReference>
<dbReference type="Proteomes" id="UP000263377">
    <property type="component" value="Unassembled WGS sequence"/>
</dbReference>
<gene>
    <name evidence="7" type="ORF">DR950_08375</name>
</gene>
<dbReference type="PANTHER" id="PTHR43037:SF1">
    <property type="entry name" value="BLL1128 PROTEIN"/>
    <property type="match status" value="1"/>
</dbReference>
<evidence type="ECO:0000256" key="3">
    <source>
        <dbReference type="ARBA" id="ARBA00023295"/>
    </source>
</evidence>
<keyword evidence="8" id="KW-1185">Reference proteome</keyword>
<dbReference type="GO" id="GO:0016798">
    <property type="term" value="F:hydrolase activity, acting on glycosyl bonds"/>
    <property type="evidence" value="ECO:0007669"/>
    <property type="project" value="UniProtKB-KW"/>
</dbReference>
<feature type="chain" id="PRO_5017002415" evidence="5">
    <location>
        <begin position="28"/>
        <end position="493"/>
    </location>
</feature>
<dbReference type="SUPFAM" id="SSF49265">
    <property type="entry name" value="Fibronectin type III"/>
    <property type="match status" value="1"/>
</dbReference>
<dbReference type="InterPro" id="IPR050955">
    <property type="entry name" value="Plant_Biomass_Hydrol_Est"/>
</dbReference>
<feature type="domain" description="Fibronectin type-III" evidence="6">
    <location>
        <begin position="351"/>
        <end position="432"/>
    </location>
</feature>
<dbReference type="RefSeq" id="WP_117486531.1">
    <property type="nucleotide sequence ID" value="NZ_QVIG01000001.1"/>
</dbReference>
<dbReference type="Gene3D" id="3.40.50.1820">
    <property type="entry name" value="alpha/beta hydrolase"/>
    <property type="match status" value="1"/>
</dbReference>
<keyword evidence="3" id="KW-0326">Glycosidase</keyword>
<dbReference type="PANTHER" id="PTHR43037">
    <property type="entry name" value="UNNAMED PRODUCT-RELATED"/>
    <property type="match status" value="1"/>
</dbReference>
<evidence type="ECO:0000313" key="7">
    <source>
        <dbReference type="EMBL" id="RGD57800.1"/>
    </source>
</evidence>
<organism evidence="7 8">
    <name type="scientific">Kitasatospora xanthocidica</name>
    <dbReference type="NCBI Taxonomy" id="83382"/>
    <lineage>
        <taxon>Bacteria</taxon>
        <taxon>Bacillati</taxon>
        <taxon>Actinomycetota</taxon>
        <taxon>Actinomycetes</taxon>
        <taxon>Kitasatosporales</taxon>
        <taxon>Streptomycetaceae</taxon>
        <taxon>Kitasatospora</taxon>
    </lineage>
</organism>
<comment type="caution">
    <text evidence="7">The sequence shown here is derived from an EMBL/GenBank/DDBJ whole genome shotgun (WGS) entry which is preliminary data.</text>
</comment>
<evidence type="ECO:0000256" key="4">
    <source>
        <dbReference type="ARBA" id="ARBA00023326"/>
    </source>
</evidence>
<dbReference type="SMART" id="SM00060">
    <property type="entry name" value="FN3"/>
    <property type="match status" value="1"/>
</dbReference>
<dbReference type="InterPro" id="IPR013783">
    <property type="entry name" value="Ig-like_fold"/>
</dbReference>
<evidence type="ECO:0000256" key="1">
    <source>
        <dbReference type="ARBA" id="ARBA00022729"/>
    </source>
</evidence>
<dbReference type="Pfam" id="PF10503">
    <property type="entry name" value="Esterase_PHB"/>
    <property type="match status" value="1"/>
</dbReference>
<dbReference type="GO" id="GO:0000272">
    <property type="term" value="P:polysaccharide catabolic process"/>
    <property type="evidence" value="ECO:0007669"/>
    <property type="project" value="UniProtKB-KW"/>
</dbReference>